<comment type="caution">
    <text evidence="4">The sequence shown here is derived from an EMBL/GenBank/DDBJ whole genome shotgun (WGS) entry which is preliminary data.</text>
</comment>
<feature type="compositionally biased region" description="Polar residues" evidence="1">
    <location>
        <begin position="114"/>
        <end position="125"/>
    </location>
</feature>
<dbReference type="Pfam" id="PF13670">
    <property type="entry name" value="PepSY_2"/>
    <property type="match status" value="1"/>
</dbReference>
<evidence type="ECO:0000313" key="4">
    <source>
        <dbReference type="EMBL" id="GKY89917.1"/>
    </source>
</evidence>
<evidence type="ECO:0000259" key="3">
    <source>
        <dbReference type="Pfam" id="PF13670"/>
    </source>
</evidence>
<dbReference type="InterPro" id="IPR025711">
    <property type="entry name" value="PepSY"/>
</dbReference>
<feature type="chain" id="PRO_5047088440" description="PepSY domain-containing protein" evidence="2">
    <location>
        <begin position="22"/>
        <end position="125"/>
    </location>
</feature>
<sequence length="125" mass="13663">MRKTLTAFALAALLPAGAALADDDDCYAPRGQWQPREAAMQVAEQNGWNVRHVGIDDGCYEIKGRDSKGREIEVKLDPMTLAIVEMDYEDDDRRRGARNPAPAGTVAPPRNGLFGNTTPPQVQVN</sequence>
<dbReference type="Proteomes" id="UP001144205">
    <property type="component" value="Unassembled WGS sequence"/>
</dbReference>
<name>A0ABQ5M093_9RHOB</name>
<organism evidence="4 5">
    <name type="scientific">Sinisalibacter aestuarii</name>
    <dbReference type="NCBI Taxonomy" id="2949426"/>
    <lineage>
        <taxon>Bacteria</taxon>
        <taxon>Pseudomonadati</taxon>
        <taxon>Pseudomonadota</taxon>
        <taxon>Alphaproteobacteria</taxon>
        <taxon>Rhodobacterales</taxon>
        <taxon>Roseobacteraceae</taxon>
        <taxon>Sinisalibacter</taxon>
    </lineage>
</organism>
<evidence type="ECO:0000256" key="2">
    <source>
        <dbReference type="SAM" id="SignalP"/>
    </source>
</evidence>
<dbReference type="EMBL" id="BROH01000016">
    <property type="protein sequence ID" value="GKY89917.1"/>
    <property type="molecule type" value="Genomic_DNA"/>
</dbReference>
<keyword evidence="5" id="KW-1185">Reference proteome</keyword>
<evidence type="ECO:0000313" key="5">
    <source>
        <dbReference type="Proteomes" id="UP001144205"/>
    </source>
</evidence>
<evidence type="ECO:0000256" key="1">
    <source>
        <dbReference type="SAM" id="MobiDB-lite"/>
    </source>
</evidence>
<accession>A0ABQ5M093</accession>
<feature type="signal peptide" evidence="2">
    <location>
        <begin position="1"/>
        <end position="21"/>
    </location>
</feature>
<protein>
    <recommendedName>
        <fullName evidence="3">PepSY domain-containing protein</fullName>
    </recommendedName>
</protein>
<reference evidence="4" key="1">
    <citation type="journal article" date="2023" name="Int. J. Syst. Evol. Microbiol.">
        <title>Sinisalibacter aestuarii sp. nov., isolated from estuarine sediment of the Arakawa River.</title>
        <authorList>
            <person name="Arafat S.T."/>
            <person name="Hirano S."/>
            <person name="Sato A."/>
            <person name="Takeuchi K."/>
            <person name="Yasuda T."/>
            <person name="Terahara T."/>
            <person name="Hamada M."/>
            <person name="Kobayashi T."/>
        </authorList>
    </citation>
    <scope>NUCLEOTIDE SEQUENCE</scope>
    <source>
        <strain evidence="4">B-399</strain>
    </source>
</reference>
<feature type="region of interest" description="Disordered" evidence="1">
    <location>
        <begin position="88"/>
        <end position="125"/>
    </location>
</feature>
<feature type="domain" description="PepSY" evidence="3">
    <location>
        <begin position="6"/>
        <end position="86"/>
    </location>
</feature>
<proteinExistence type="predicted"/>
<gene>
    <name evidence="4" type="ORF">STA1M1_37860</name>
</gene>
<keyword evidence="2" id="KW-0732">Signal</keyword>
<dbReference type="RefSeq" id="WP_281843833.1">
    <property type="nucleotide sequence ID" value="NZ_BROH01000016.1"/>
</dbReference>